<dbReference type="SMART" id="SM00220">
    <property type="entry name" value="S_TKc"/>
    <property type="match status" value="1"/>
</dbReference>
<keyword evidence="8" id="KW-0539">Nucleus</keyword>
<evidence type="ECO:0000256" key="4">
    <source>
        <dbReference type="ARBA" id="ARBA00022679"/>
    </source>
</evidence>
<evidence type="ECO:0000256" key="10">
    <source>
        <dbReference type="RuleBase" id="RU000304"/>
    </source>
</evidence>
<feature type="compositionally biased region" description="Basic and acidic residues" evidence="11">
    <location>
        <begin position="36"/>
        <end position="55"/>
    </location>
</feature>
<keyword evidence="7 9" id="KW-0067">ATP-binding</keyword>
<organism evidence="13 14">
    <name type="scientific">Oikopleura dioica</name>
    <name type="common">Tunicate</name>
    <dbReference type="NCBI Taxonomy" id="34765"/>
    <lineage>
        <taxon>Eukaryota</taxon>
        <taxon>Metazoa</taxon>
        <taxon>Chordata</taxon>
        <taxon>Tunicata</taxon>
        <taxon>Appendicularia</taxon>
        <taxon>Copelata</taxon>
        <taxon>Oikopleuridae</taxon>
        <taxon>Oikopleura</taxon>
    </lineage>
</organism>
<evidence type="ECO:0000256" key="3">
    <source>
        <dbReference type="ARBA" id="ARBA00022527"/>
    </source>
</evidence>
<dbReference type="InterPro" id="IPR017441">
    <property type="entry name" value="Protein_kinase_ATP_BS"/>
</dbReference>
<dbReference type="PROSITE" id="PS00108">
    <property type="entry name" value="PROTEIN_KINASE_ST"/>
    <property type="match status" value="1"/>
</dbReference>
<evidence type="ECO:0000256" key="5">
    <source>
        <dbReference type="ARBA" id="ARBA00022741"/>
    </source>
</evidence>
<protein>
    <submittedName>
        <fullName evidence="13">Oidioi.mRNA.OKI2018_I69.PAR.g9860.t1.cds</fullName>
    </submittedName>
</protein>
<dbReference type="PANTHER" id="PTHR24056:SF233">
    <property type="entry name" value="CYCLIN-DEPENDENT KINASE 9"/>
    <property type="match status" value="1"/>
</dbReference>
<evidence type="ECO:0000313" key="13">
    <source>
        <dbReference type="EMBL" id="CAG5081376.1"/>
    </source>
</evidence>
<keyword evidence="6" id="KW-0418">Kinase</keyword>
<dbReference type="InterPro" id="IPR011009">
    <property type="entry name" value="Kinase-like_dom_sf"/>
</dbReference>
<dbReference type="SUPFAM" id="SSF56112">
    <property type="entry name" value="Protein kinase-like (PK-like)"/>
    <property type="match status" value="1"/>
</dbReference>
<dbReference type="Gene3D" id="1.10.510.10">
    <property type="entry name" value="Transferase(Phosphotransferase) domain 1"/>
    <property type="match status" value="1"/>
</dbReference>
<keyword evidence="5 9" id="KW-0547">Nucleotide-binding</keyword>
<dbReference type="EMBL" id="OU015568">
    <property type="protein sequence ID" value="CAG5081376.1"/>
    <property type="molecule type" value="Genomic_DNA"/>
</dbReference>
<proteinExistence type="inferred from homology"/>
<gene>
    <name evidence="13" type="ORF">OKIOD_LOCUS1418</name>
</gene>
<evidence type="ECO:0000256" key="11">
    <source>
        <dbReference type="SAM" id="MobiDB-lite"/>
    </source>
</evidence>
<evidence type="ECO:0000256" key="8">
    <source>
        <dbReference type="ARBA" id="ARBA00023242"/>
    </source>
</evidence>
<keyword evidence="3 10" id="KW-0723">Serine/threonine-protein kinase</keyword>
<feature type="region of interest" description="Disordered" evidence="11">
    <location>
        <begin position="1"/>
        <end position="83"/>
    </location>
</feature>
<dbReference type="Proteomes" id="UP001158576">
    <property type="component" value="Chromosome PAR"/>
</dbReference>
<dbReference type="PROSITE" id="PS50011">
    <property type="entry name" value="PROTEIN_KINASE_DOM"/>
    <property type="match status" value="1"/>
</dbReference>
<evidence type="ECO:0000256" key="2">
    <source>
        <dbReference type="ARBA" id="ARBA00006485"/>
    </source>
</evidence>
<dbReference type="InterPro" id="IPR000719">
    <property type="entry name" value="Prot_kinase_dom"/>
</dbReference>
<evidence type="ECO:0000256" key="7">
    <source>
        <dbReference type="ARBA" id="ARBA00022840"/>
    </source>
</evidence>
<evidence type="ECO:0000313" key="14">
    <source>
        <dbReference type="Proteomes" id="UP001158576"/>
    </source>
</evidence>
<dbReference type="PROSITE" id="PS00107">
    <property type="entry name" value="PROTEIN_KINASE_ATP"/>
    <property type="match status" value="1"/>
</dbReference>
<reference evidence="13 14" key="1">
    <citation type="submission" date="2021-04" db="EMBL/GenBank/DDBJ databases">
        <authorList>
            <person name="Bliznina A."/>
        </authorList>
    </citation>
    <scope>NUCLEOTIDE SEQUENCE [LARGE SCALE GENOMIC DNA]</scope>
</reference>
<evidence type="ECO:0000256" key="9">
    <source>
        <dbReference type="PROSITE-ProRule" id="PRU10141"/>
    </source>
</evidence>
<feature type="binding site" evidence="9">
    <location>
        <position position="119"/>
    </location>
    <ligand>
        <name>ATP</name>
        <dbReference type="ChEBI" id="CHEBI:30616"/>
    </ligand>
</feature>
<keyword evidence="4" id="KW-0808">Transferase</keyword>
<dbReference type="InterPro" id="IPR008271">
    <property type="entry name" value="Ser/Thr_kinase_AS"/>
</dbReference>
<dbReference type="Pfam" id="PF00069">
    <property type="entry name" value="Pkinase"/>
    <property type="match status" value="1"/>
</dbReference>
<keyword evidence="14" id="KW-1185">Reference proteome</keyword>
<name>A0ABN7RMN8_OIKDI</name>
<feature type="domain" description="Protein kinase" evidence="12">
    <location>
        <begin position="90"/>
        <end position="394"/>
    </location>
</feature>
<comment type="similarity">
    <text evidence="2">Belongs to the protein kinase superfamily. CMGC Ser/Thr protein kinase family. CDC2/CDKX subfamily.</text>
</comment>
<evidence type="ECO:0000256" key="1">
    <source>
        <dbReference type="ARBA" id="ARBA00004123"/>
    </source>
</evidence>
<evidence type="ECO:0000256" key="6">
    <source>
        <dbReference type="ARBA" id="ARBA00022777"/>
    </source>
</evidence>
<dbReference type="Gene3D" id="3.30.200.20">
    <property type="entry name" value="Phosphorylase Kinase, domain 1"/>
    <property type="match status" value="1"/>
</dbReference>
<dbReference type="InterPro" id="IPR050108">
    <property type="entry name" value="CDK"/>
</dbReference>
<sequence>MSIANQVMPYRTRPSRPHNNHHHQHQQQNLPYARPPQKETRFPDGNAHRQNEKSRPPFVHKLKSPDPTKSDNPSMFDRDFPHCPDRRQKYMTIAKIGQGTFGEVFKAKNQETGQVVALKKILIEKDQASAGFPVTALREIKILNNLKRVPTDNIVQLIEICRTRFDPKEGRRPEIHLVFEFCDHDLAGLLQNKKVNFSMGEKKKLSYMLFEGLFALHKNKILHRDIKSANILITKKGVLKIADFGLARPFSYPKQGKENRYTNRVVTLWYRPPELLLGERNYGPAIDVWGAGCVMAELWTRTPLLQGSNEQDMLEKIQRFVGGINTESWPGVEKYPSFRNALQGKPITKEKSKIFKNLGRYLRDENGLKLVEQLLTLKPENRWDCDTVLDHDFFWTDPMPCSLEETLSKLHKSLFDFTESLPQQMKHAQHSAAKKPAFTGLVDRVF</sequence>
<accession>A0ABN7RMN8</accession>
<evidence type="ECO:0000259" key="12">
    <source>
        <dbReference type="PROSITE" id="PS50011"/>
    </source>
</evidence>
<feature type="compositionally biased region" description="Basic residues" evidence="11">
    <location>
        <begin position="13"/>
        <end position="25"/>
    </location>
</feature>
<comment type="subcellular location">
    <subcellularLocation>
        <location evidence="1">Nucleus</location>
    </subcellularLocation>
</comment>
<dbReference type="PANTHER" id="PTHR24056">
    <property type="entry name" value="CELL DIVISION PROTEIN KINASE"/>
    <property type="match status" value="1"/>
</dbReference>